<dbReference type="Proteomes" id="UP000240243">
    <property type="component" value="Unassembled WGS sequence"/>
</dbReference>
<dbReference type="InterPro" id="IPR009875">
    <property type="entry name" value="PilZ_domain"/>
</dbReference>
<keyword evidence="3" id="KW-1185">Reference proteome</keyword>
<dbReference type="RefSeq" id="WP_106731059.1">
    <property type="nucleotide sequence ID" value="NZ_PXYG01000011.1"/>
</dbReference>
<gene>
    <name evidence="2" type="ORF">C7H85_17820</name>
</gene>
<dbReference type="Pfam" id="PF07238">
    <property type="entry name" value="PilZ"/>
    <property type="match status" value="1"/>
</dbReference>
<evidence type="ECO:0000259" key="1">
    <source>
        <dbReference type="Pfam" id="PF07238"/>
    </source>
</evidence>
<proteinExistence type="predicted"/>
<evidence type="ECO:0000313" key="3">
    <source>
        <dbReference type="Proteomes" id="UP000240243"/>
    </source>
</evidence>
<dbReference type="EMBL" id="PXYG01000011">
    <property type="protein sequence ID" value="PSJ41337.1"/>
    <property type="molecule type" value="Genomic_DNA"/>
</dbReference>
<dbReference type="SUPFAM" id="SSF141371">
    <property type="entry name" value="PilZ domain-like"/>
    <property type="match status" value="1"/>
</dbReference>
<dbReference type="OrthoDB" id="5290589at2"/>
<feature type="domain" description="PilZ" evidence="1">
    <location>
        <begin position="8"/>
        <end position="94"/>
    </location>
</feature>
<accession>A0A2P7QTP3</accession>
<dbReference type="AlphaFoldDB" id="A0A2P7QTP3"/>
<dbReference type="Gene3D" id="2.40.10.220">
    <property type="entry name" value="predicted glycosyltransferase like domains"/>
    <property type="match status" value="1"/>
</dbReference>
<dbReference type="GO" id="GO:0035438">
    <property type="term" value="F:cyclic-di-GMP binding"/>
    <property type="evidence" value="ECO:0007669"/>
    <property type="project" value="InterPro"/>
</dbReference>
<protein>
    <submittedName>
        <fullName evidence="2">PilZ domain-containing protein</fullName>
    </submittedName>
</protein>
<evidence type="ECO:0000313" key="2">
    <source>
        <dbReference type="EMBL" id="PSJ41337.1"/>
    </source>
</evidence>
<sequence length="96" mass="10601">MMPAHEEHRFYSRMQLDAKVILATSKERVEAVCRNLSAEGVLLEVAAGKCQAGQQWHLVLPSTDPHIEPLMATATVLRVDAGAENDRVALRLSDVH</sequence>
<name>A0A2P7QTP3_9GAMM</name>
<comment type="caution">
    <text evidence="2">The sequence shown here is derived from an EMBL/GenBank/DDBJ whole genome shotgun (WGS) entry which is preliminary data.</text>
</comment>
<reference evidence="2 3" key="1">
    <citation type="submission" date="2018-03" db="EMBL/GenBank/DDBJ databases">
        <title>The draft genome of Zobellella sp. 59N8.</title>
        <authorList>
            <person name="Liu L."/>
            <person name="Li L."/>
            <person name="Zhang X."/>
            <person name="Liang L."/>
            <person name="Wang T."/>
        </authorList>
    </citation>
    <scope>NUCLEOTIDE SEQUENCE [LARGE SCALE GENOMIC DNA]</scope>
    <source>
        <strain evidence="2 3">59N8</strain>
    </source>
</reference>
<organism evidence="2 3">
    <name type="scientific">Zobellella endophytica</name>
    <dbReference type="NCBI Taxonomy" id="2116700"/>
    <lineage>
        <taxon>Bacteria</taxon>
        <taxon>Pseudomonadati</taxon>
        <taxon>Pseudomonadota</taxon>
        <taxon>Gammaproteobacteria</taxon>
        <taxon>Aeromonadales</taxon>
        <taxon>Aeromonadaceae</taxon>
        <taxon>Zobellella</taxon>
    </lineage>
</organism>